<dbReference type="Pfam" id="PF04468">
    <property type="entry name" value="PSP1"/>
    <property type="match status" value="1"/>
</dbReference>
<protein>
    <submittedName>
        <fullName evidence="2">Uncharacterized protein TCIL3000_10_8450</fullName>
    </submittedName>
</protein>
<dbReference type="NCBIfam" id="NF041131">
    <property type="entry name" value="RicT_YaaT_fam"/>
    <property type="match status" value="1"/>
</dbReference>
<evidence type="ECO:0000259" key="1">
    <source>
        <dbReference type="PROSITE" id="PS51411"/>
    </source>
</evidence>
<evidence type="ECO:0000313" key="2">
    <source>
        <dbReference type="EMBL" id="CCC94069.1"/>
    </source>
</evidence>
<dbReference type="InterPro" id="IPR047767">
    <property type="entry name" value="PSP1-like"/>
</dbReference>
<dbReference type="InterPro" id="IPR007557">
    <property type="entry name" value="PSP1_C"/>
</dbReference>
<organism evidence="2">
    <name type="scientific">Trypanosoma congolense (strain IL3000)</name>
    <dbReference type="NCBI Taxonomy" id="1068625"/>
    <lineage>
        <taxon>Eukaryota</taxon>
        <taxon>Discoba</taxon>
        <taxon>Euglenozoa</taxon>
        <taxon>Kinetoplastea</taxon>
        <taxon>Metakinetoplastina</taxon>
        <taxon>Trypanosomatida</taxon>
        <taxon>Trypanosomatidae</taxon>
        <taxon>Trypanosoma</taxon>
        <taxon>Nannomonas</taxon>
    </lineage>
</organism>
<proteinExistence type="predicted"/>
<dbReference type="PROSITE" id="PS51411">
    <property type="entry name" value="PSP1_C"/>
    <property type="match status" value="1"/>
</dbReference>
<gene>
    <name evidence="2" type="ORF">TCIL3000_10_8450</name>
</gene>
<dbReference type="GO" id="GO:0005737">
    <property type="term" value="C:cytoplasm"/>
    <property type="evidence" value="ECO:0007669"/>
    <property type="project" value="TreeGrafter"/>
</dbReference>
<dbReference type="EMBL" id="HE575323">
    <property type="protein sequence ID" value="CCC94069.1"/>
    <property type="molecule type" value="Genomic_DNA"/>
</dbReference>
<reference evidence="2" key="1">
    <citation type="journal article" date="2012" name="Proc. Natl. Acad. Sci. U.S.A.">
        <title>Antigenic diversity is generated by distinct evolutionary mechanisms in African trypanosome species.</title>
        <authorList>
            <person name="Jackson A.P."/>
            <person name="Berry A."/>
            <person name="Aslett M."/>
            <person name="Allison H.C."/>
            <person name="Burton P."/>
            <person name="Vavrova-Anderson J."/>
            <person name="Brown R."/>
            <person name="Browne H."/>
            <person name="Corton N."/>
            <person name="Hauser H."/>
            <person name="Gamble J."/>
            <person name="Gilderthorp R."/>
            <person name="Marcello L."/>
            <person name="McQuillan J."/>
            <person name="Otto T.D."/>
            <person name="Quail M.A."/>
            <person name="Sanders M.J."/>
            <person name="van Tonder A."/>
            <person name="Ginger M.L."/>
            <person name="Field M.C."/>
            <person name="Barry J.D."/>
            <person name="Hertz-Fowler C."/>
            <person name="Berriman M."/>
        </authorList>
    </citation>
    <scope>NUCLEOTIDE SEQUENCE</scope>
    <source>
        <strain evidence="2">IL3000</strain>
    </source>
</reference>
<name>G0UXF2_TRYCI</name>
<sequence length="446" mass="49324">MREEQMRATIRKLQTDINDLLAEQERNVRLIFRRVGEQLDRIHRMASSGTDGVSDRGNCLPYSSSAELIASAFPGSAADGHFSGAVGGVALGVASTPMSDRVQSMQPGAQNNPIDAMPRSDCSQWGSLGPYVIQETSPSKSSQKQWCDDPQARNAMNTTVNYTCFEPLDSLGEDDLHHGADESSLSPCVYGDDVKYDQQFHHDDQGLRVTKPDVIHVGTFSSLSNQHVTTSVRVEYVNGRPKAVPIPEGVPEDPEKLGIDIHSRCKVMVEFKRKRVLQFESKQYVHPGSCVVVGGDRGEDIGLVTYTWCETARKLNGGVDCSYVSDAAGGGLGGKSVVVGIALAGSTFMRHIGLGSGTVLRLAEESDVNQLHTVQVELERRAIDVCSQRVLERGLPMTIVDAEYQFDKNKLTFFYEAQQRMDFRELVRDLYKTFRARIWMEVVENQ</sequence>
<dbReference type="PANTHER" id="PTHR43830">
    <property type="entry name" value="PROTEIN PSP1"/>
    <property type="match status" value="1"/>
</dbReference>
<feature type="domain" description="PSP1 C-terminal" evidence="1">
    <location>
        <begin position="357"/>
        <end position="443"/>
    </location>
</feature>
<dbReference type="VEuPathDB" id="TriTrypDB:TcIL3000_10_8450"/>
<accession>G0UXF2</accession>
<dbReference type="PANTHER" id="PTHR43830:SF21">
    <property type="entry name" value="PSP1 C-TERMINAL DOMAIN-CONTAINING PROTEIN"/>
    <property type="match status" value="1"/>
</dbReference>
<dbReference type="AlphaFoldDB" id="G0UXF2"/>